<protein>
    <submittedName>
        <fullName evidence="2">Uncharacterized protein</fullName>
    </submittedName>
</protein>
<evidence type="ECO:0000256" key="1">
    <source>
        <dbReference type="SAM" id="MobiDB-lite"/>
    </source>
</evidence>
<feature type="region of interest" description="Disordered" evidence="1">
    <location>
        <begin position="1"/>
        <end position="28"/>
    </location>
</feature>
<keyword evidence="3" id="KW-1185">Reference proteome</keyword>
<evidence type="ECO:0000313" key="3">
    <source>
        <dbReference type="Proteomes" id="UP001165667"/>
    </source>
</evidence>
<comment type="caution">
    <text evidence="2">The sequence shown here is derived from an EMBL/GenBank/DDBJ whole genome shotgun (WGS) entry which is preliminary data.</text>
</comment>
<sequence>MLKGGFRQQDDVTVPRVEPNPREGTLDGVGRTFQYLGEVGSGAFCVQIAMNPE</sequence>
<gene>
    <name evidence="2" type="ORF">M8523_34855</name>
</gene>
<accession>A0AA42CS18</accession>
<organism evidence="2 3">
    <name type="scientific">Lichenifustis flavocetrariae</name>
    <dbReference type="NCBI Taxonomy" id="2949735"/>
    <lineage>
        <taxon>Bacteria</taxon>
        <taxon>Pseudomonadati</taxon>
        <taxon>Pseudomonadota</taxon>
        <taxon>Alphaproteobacteria</taxon>
        <taxon>Hyphomicrobiales</taxon>
        <taxon>Lichenihabitantaceae</taxon>
        <taxon>Lichenifustis</taxon>
    </lineage>
</organism>
<name>A0AA42CS18_9HYPH</name>
<dbReference type="AlphaFoldDB" id="A0AA42CS18"/>
<dbReference type="EMBL" id="JAMOIM010000086">
    <property type="protein sequence ID" value="MCW6513040.1"/>
    <property type="molecule type" value="Genomic_DNA"/>
</dbReference>
<proteinExistence type="predicted"/>
<evidence type="ECO:0000313" key="2">
    <source>
        <dbReference type="EMBL" id="MCW6513040.1"/>
    </source>
</evidence>
<dbReference type="Proteomes" id="UP001165667">
    <property type="component" value="Unassembled WGS sequence"/>
</dbReference>
<reference evidence="2" key="1">
    <citation type="submission" date="2022-05" db="EMBL/GenBank/DDBJ databases">
        <authorList>
            <person name="Pankratov T."/>
        </authorList>
    </citation>
    <scope>NUCLEOTIDE SEQUENCE</scope>
    <source>
        <strain evidence="2">BP6-180914</strain>
    </source>
</reference>